<evidence type="ECO:0000256" key="6">
    <source>
        <dbReference type="ARBA" id="ARBA00023125"/>
    </source>
</evidence>
<comment type="subunit">
    <text evidence="7">Homodimer. Binds to stalled ribosomes, contacting rRNA.</text>
</comment>
<dbReference type="SMART" id="SM00534">
    <property type="entry name" value="MUTSac"/>
    <property type="match status" value="1"/>
</dbReference>
<dbReference type="Pfam" id="PF00488">
    <property type="entry name" value="MutS_V"/>
    <property type="match status" value="1"/>
</dbReference>
<keyword evidence="2 7" id="KW-0547">Nucleotide-binding</keyword>
<protein>
    <recommendedName>
        <fullName evidence="7">Endonuclease MutS2</fullName>
        <ecNumber evidence="7">3.1.-.-</ecNumber>
    </recommendedName>
    <alternativeName>
        <fullName evidence="7">Ribosome-associated protein quality control-upstream factor</fullName>
        <shortName evidence="7">RQC-upstream factor</shortName>
        <shortName evidence="7">RqcU</shortName>
        <ecNumber evidence="7">3.6.4.-</ecNumber>
    </alternativeName>
</protein>
<keyword evidence="7 9" id="KW-0255">Endonuclease</keyword>
<dbReference type="GO" id="GO:0005524">
    <property type="term" value="F:ATP binding"/>
    <property type="evidence" value="ECO:0007669"/>
    <property type="project" value="UniProtKB-UniRule"/>
</dbReference>
<dbReference type="Gene3D" id="3.30.1370.110">
    <property type="match status" value="1"/>
</dbReference>
<organism evidence="9 10">
    <name type="scientific">Campylobacter jejuni</name>
    <dbReference type="NCBI Taxonomy" id="197"/>
    <lineage>
        <taxon>Bacteria</taxon>
        <taxon>Pseudomonadati</taxon>
        <taxon>Campylobacterota</taxon>
        <taxon>Epsilonproteobacteria</taxon>
        <taxon>Campylobacterales</taxon>
        <taxon>Campylobacteraceae</taxon>
        <taxon>Campylobacter</taxon>
    </lineage>
</organism>
<dbReference type="SUPFAM" id="SSF160443">
    <property type="entry name" value="SMR domain-like"/>
    <property type="match status" value="1"/>
</dbReference>
<keyword evidence="3 7" id="KW-0378">Hydrolase</keyword>
<gene>
    <name evidence="7" type="primary">mutS2</name>
    <name evidence="7" type="synonym">rqcU</name>
    <name evidence="9" type="ORF">B7A03_06370</name>
</gene>
<evidence type="ECO:0000256" key="5">
    <source>
        <dbReference type="ARBA" id="ARBA00022884"/>
    </source>
</evidence>
<keyword evidence="7" id="KW-0540">Nuclease</keyword>
<evidence type="ECO:0000313" key="9">
    <source>
        <dbReference type="EMBL" id="EAK6413625.1"/>
    </source>
</evidence>
<dbReference type="SMART" id="SM00533">
    <property type="entry name" value="MUTSd"/>
    <property type="match status" value="1"/>
</dbReference>
<dbReference type="InterPro" id="IPR036063">
    <property type="entry name" value="Smr_dom_sf"/>
</dbReference>
<dbReference type="GO" id="GO:0006298">
    <property type="term" value="P:mismatch repair"/>
    <property type="evidence" value="ECO:0007669"/>
    <property type="project" value="InterPro"/>
</dbReference>
<evidence type="ECO:0000313" key="10">
    <source>
        <dbReference type="Proteomes" id="UP000392616"/>
    </source>
</evidence>
<dbReference type="GO" id="GO:0043023">
    <property type="term" value="F:ribosomal large subunit binding"/>
    <property type="evidence" value="ECO:0007669"/>
    <property type="project" value="UniProtKB-UniRule"/>
</dbReference>
<dbReference type="PANTHER" id="PTHR11361">
    <property type="entry name" value="DNA MISMATCH REPAIR PROTEIN MUTS FAMILY MEMBER"/>
    <property type="match status" value="1"/>
</dbReference>
<feature type="binding site" evidence="7">
    <location>
        <begin position="312"/>
        <end position="319"/>
    </location>
    <ligand>
        <name>ATP</name>
        <dbReference type="ChEBI" id="CHEBI:30616"/>
    </ligand>
</feature>
<dbReference type="PANTHER" id="PTHR11361:SF14">
    <property type="entry name" value="DNA MISMATCH REPAIR PROTEIN MUTS, TYPE 2"/>
    <property type="match status" value="1"/>
</dbReference>
<evidence type="ECO:0000256" key="4">
    <source>
        <dbReference type="ARBA" id="ARBA00022840"/>
    </source>
</evidence>
<dbReference type="RefSeq" id="WP_079263769.1">
    <property type="nucleotide sequence ID" value="NZ_CAJGWV010000081.1"/>
</dbReference>
<evidence type="ECO:0000256" key="1">
    <source>
        <dbReference type="ARBA" id="ARBA00022730"/>
    </source>
</evidence>
<dbReference type="EMBL" id="AACHYE010000011">
    <property type="protein sequence ID" value="EAK6413625.1"/>
    <property type="molecule type" value="Genomic_DNA"/>
</dbReference>
<dbReference type="GO" id="GO:0140664">
    <property type="term" value="F:ATP-dependent DNA damage sensor activity"/>
    <property type="evidence" value="ECO:0007669"/>
    <property type="project" value="InterPro"/>
</dbReference>
<keyword evidence="5 7" id="KW-0694">RNA-binding</keyword>
<dbReference type="GO" id="GO:0030983">
    <property type="term" value="F:mismatched DNA binding"/>
    <property type="evidence" value="ECO:0007669"/>
    <property type="project" value="InterPro"/>
</dbReference>
<feature type="coiled-coil region" evidence="8">
    <location>
        <begin position="495"/>
        <end position="536"/>
    </location>
</feature>
<dbReference type="InterPro" id="IPR045076">
    <property type="entry name" value="MutS"/>
</dbReference>
<dbReference type="InterPro" id="IPR007696">
    <property type="entry name" value="DNA_mismatch_repair_MutS_core"/>
</dbReference>
<dbReference type="Proteomes" id="UP000392616">
    <property type="component" value="Unassembled WGS sequence"/>
</dbReference>
<evidence type="ECO:0000256" key="2">
    <source>
        <dbReference type="ARBA" id="ARBA00022741"/>
    </source>
</evidence>
<sequence length="736" mass="83883">MMNDTKEELISKLDLNSYLEEFKALFARDKEIFLQGDSNLHFKRIHELCEVEFPTIPELSNLDKALVHLSKQGILHLDEIFEFVKIFRYFEKLKKIKLGTNLDSWLQKIEFVSGALELCLNFDEKGELKESLDERLVNLNAALRLKNESIIAEFKKFCYTKALMPYLIDTQIHLINNLEALLVRGGFNHAIKAKIIGRSNGGGFYIVPLSVENLQNDIEKIKNQKEEIYYEYAKNFSAFLAKNLPFLKFINTAFDLFDHYSARVLLAKKKDFEFVLCDQSTDLVLKNFAHPALKNPKSVSLEFKKQVLIITGVNAGGKSMLLKSMLSAAFLAKHLLPMHIKASESKIGTFKEFDAIIEDPQNVKNDISTFAGRMLHFSRLFSKKNLLLGIDEIELGTDFEEAACLYSVLISKLIANNLKIIITTHHKRLAMLLAKNEQVELIAALYDEELSRPKYEFLKGTIGKSYAFETALRYQIPPNLVSEAKKLYGEDKENLEELVGKNINLELELKAKLENVEKKEQKVDEILLSLKEQKEKNEQEFRTSLRNLEFKFHKAIEEAKKTIQLKDTKDKQRSLNKANELKKEIILPSMEQNEELRVGDFVKYEKIKGKIISISKNDAMVESDGIKLRVPLKLLKKSTPKPKISPKTSISVTKPSNLSVTLDLHGLRSDEAISRLDKFISDALLAGFDEVLVYHGIGTGKLAFAVREFLKTHKSVKGFNDAPINQGGFGAKVVRL</sequence>
<dbReference type="GO" id="GO:0004519">
    <property type="term" value="F:endonuclease activity"/>
    <property type="evidence" value="ECO:0007669"/>
    <property type="project" value="UniProtKB-UniRule"/>
</dbReference>
<dbReference type="Gene3D" id="3.40.50.300">
    <property type="entry name" value="P-loop containing nucleotide triphosphate hydrolases"/>
    <property type="match status" value="1"/>
</dbReference>
<evidence type="ECO:0000256" key="7">
    <source>
        <dbReference type="HAMAP-Rule" id="MF_00092"/>
    </source>
</evidence>
<accession>A0A3X8UZ66</accession>
<dbReference type="GO" id="GO:0072344">
    <property type="term" value="P:rescue of stalled ribosome"/>
    <property type="evidence" value="ECO:0007669"/>
    <property type="project" value="UniProtKB-UniRule"/>
</dbReference>
<keyword evidence="4 7" id="KW-0067">ATP-binding</keyword>
<comment type="similarity">
    <text evidence="7">Belongs to the DNA mismatch repair MutS family. MutS2 subfamily.</text>
</comment>
<evidence type="ECO:0000256" key="8">
    <source>
        <dbReference type="SAM" id="Coils"/>
    </source>
</evidence>
<dbReference type="EC" id="3.6.4.-" evidence="7"/>
<dbReference type="InterPro" id="IPR005747">
    <property type="entry name" value="MutS2"/>
</dbReference>
<reference evidence="9 10" key="1">
    <citation type="submission" date="2018-05" db="EMBL/GenBank/DDBJ databases">
        <authorList>
            <consortium name="NARMS: The National Antimicrobial Resistance Monitoring System"/>
        </authorList>
    </citation>
    <scope>NUCLEOTIDE SEQUENCE [LARGE SCALE GENOMIC DNA]</scope>
    <source>
        <strain evidence="9 10">CVM N62988</strain>
    </source>
</reference>
<comment type="function">
    <text evidence="7">Endonuclease that is involved in the suppression of homologous recombination and thus may have a key role in the control of bacterial genetic diversity.</text>
</comment>
<dbReference type="InterPro" id="IPR000432">
    <property type="entry name" value="DNA_mismatch_repair_MutS_C"/>
</dbReference>
<dbReference type="Pfam" id="PF01713">
    <property type="entry name" value="Smr"/>
    <property type="match status" value="1"/>
</dbReference>
<comment type="function">
    <text evidence="7">Acts as a ribosome collision sensor, splitting the ribosome into its 2 subunits. Detects stalled/collided 70S ribosomes which it binds and splits by an ATP-hydrolysis driven conformational change. Acts upstream of the ribosome quality control system (RQC), a ribosome-associated complex that mediates the extraction of incompletely synthesized nascent chains from stalled ribosomes and their subsequent degradation. Probably generates substrates for RQC.</text>
</comment>
<keyword evidence="1 7" id="KW-0699">rRNA-binding</keyword>
<keyword evidence="8" id="KW-0175">Coiled coil</keyword>
<dbReference type="GO" id="GO:0045910">
    <property type="term" value="P:negative regulation of DNA recombination"/>
    <property type="evidence" value="ECO:0007669"/>
    <property type="project" value="InterPro"/>
</dbReference>
<evidence type="ECO:0000256" key="3">
    <source>
        <dbReference type="ARBA" id="ARBA00022801"/>
    </source>
</evidence>
<dbReference type="EC" id="3.1.-.-" evidence="7"/>
<dbReference type="InterPro" id="IPR027417">
    <property type="entry name" value="P-loop_NTPase"/>
</dbReference>
<dbReference type="PROSITE" id="PS50828">
    <property type="entry name" value="SMR"/>
    <property type="match status" value="1"/>
</dbReference>
<dbReference type="PIRSF" id="PIRSF005814">
    <property type="entry name" value="MutS_YshD"/>
    <property type="match status" value="1"/>
</dbReference>
<comment type="caution">
    <text evidence="9">The sequence shown here is derived from an EMBL/GenBank/DDBJ whole genome shotgun (WGS) entry which is preliminary data.</text>
</comment>
<dbReference type="SUPFAM" id="SSF52540">
    <property type="entry name" value="P-loop containing nucleoside triphosphate hydrolases"/>
    <property type="match status" value="1"/>
</dbReference>
<dbReference type="AlphaFoldDB" id="A0A3X8UZ66"/>
<dbReference type="InterPro" id="IPR002625">
    <property type="entry name" value="Smr_dom"/>
</dbReference>
<proteinExistence type="inferred from homology"/>
<name>A0A3X8UZ66_CAMJU</name>
<keyword evidence="6 7" id="KW-0238">DNA-binding</keyword>
<dbReference type="GO" id="GO:0019843">
    <property type="term" value="F:rRNA binding"/>
    <property type="evidence" value="ECO:0007669"/>
    <property type="project" value="UniProtKB-UniRule"/>
</dbReference>
<dbReference type="NCBIfam" id="TIGR01069">
    <property type="entry name" value="mutS2"/>
    <property type="match status" value="1"/>
</dbReference>
<dbReference type="HAMAP" id="MF_00092">
    <property type="entry name" value="MutS2"/>
    <property type="match status" value="1"/>
</dbReference>
<dbReference type="SMART" id="SM00463">
    <property type="entry name" value="SMR"/>
    <property type="match status" value="1"/>
</dbReference>
<dbReference type="GO" id="GO:0016887">
    <property type="term" value="F:ATP hydrolysis activity"/>
    <property type="evidence" value="ECO:0007669"/>
    <property type="project" value="InterPro"/>
</dbReference>